<proteinExistence type="predicted"/>
<evidence type="ECO:0000259" key="2">
    <source>
        <dbReference type="PROSITE" id="PS50110"/>
    </source>
</evidence>
<sequence>MSERTMNITDLAVTFIEPSSTQRKVIEGHLNKLGLSKVDWFSDGESALKDMQQYQPDLVVSAMHLPDMSGTELVQKMRADDALEHIPFMVVSSEHSDYYLEPARQAGVVAILSKPFDPEDLKKALYSTLEFIEPENLELEEIELDELLVLVVDDSVTARKHICRVLNNLGIINIVQAVNGKEALACMDGRLFDLIVTDYNMPEMDGQELTKHVREKGVQKSIPILMVTSEANSSQLAGVKQAGISALCDKPFEPGEVKSLIKKILSE</sequence>
<dbReference type="GO" id="GO:0000160">
    <property type="term" value="P:phosphorelay signal transduction system"/>
    <property type="evidence" value="ECO:0007669"/>
    <property type="project" value="InterPro"/>
</dbReference>
<reference evidence="3" key="1">
    <citation type="submission" date="2018-06" db="EMBL/GenBank/DDBJ databases">
        <authorList>
            <person name="Zhirakovskaya E."/>
        </authorList>
    </citation>
    <scope>NUCLEOTIDE SEQUENCE</scope>
</reference>
<name>A0A3B0ZZ18_9ZZZZ</name>
<dbReference type="Pfam" id="PF00072">
    <property type="entry name" value="Response_reg"/>
    <property type="match status" value="2"/>
</dbReference>
<dbReference type="PROSITE" id="PS50110">
    <property type="entry name" value="RESPONSE_REGULATORY"/>
    <property type="match status" value="2"/>
</dbReference>
<keyword evidence="1" id="KW-0597">Phosphoprotein</keyword>
<dbReference type="AlphaFoldDB" id="A0A3B0ZZ18"/>
<accession>A0A3B0ZZ18</accession>
<dbReference type="EMBL" id="UOFQ01000030">
    <property type="protein sequence ID" value="VAW85826.1"/>
    <property type="molecule type" value="Genomic_DNA"/>
</dbReference>
<dbReference type="InterPro" id="IPR011006">
    <property type="entry name" value="CheY-like_superfamily"/>
</dbReference>
<keyword evidence="3" id="KW-0969">Cilium</keyword>
<protein>
    <submittedName>
        <fullName evidence="3">Chemotaxis regulator - transmits chemoreceptor signals to flagellar motor components CheY</fullName>
    </submittedName>
</protein>
<dbReference type="InterPro" id="IPR050595">
    <property type="entry name" value="Bact_response_regulator"/>
</dbReference>
<keyword evidence="3" id="KW-0675">Receptor</keyword>
<evidence type="ECO:0000256" key="1">
    <source>
        <dbReference type="ARBA" id="ARBA00022553"/>
    </source>
</evidence>
<feature type="domain" description="Response regulatory" evidence="2">
    <location>
        <begin position="148"/>
        <end position="265"/>
    </location>
</feature>
<keyword evidence="3" id="KW-0966">Cell projection</keyword>
<keyword evidence="3" id="KW-0282">Flagellum</keyword>
<feature type="domain" description="Response regulatory" evidence="2">
    <location>
        <begin position="12"/>
        <end position="129"/>
    </location>
</feature>
<dbReference type="PANTHER" id="PTHR44591:SF3">
    <property type="entry name" value="RESPONSE REGULATORY DOMAIN-CONTAINING PROTEIN"/>
    <property type="match status" value="1"/>
</dbReference>
<dbReference type="SUPFAM" id="SSF52172">
    <property type="entry name" value="CheY-like"/>
    <property type="match status" value="2"/>
</dbReference>
<organism evidence="3">
    <name type="scientific">hydrothermal vent metagenome</name>
    <dbReference type="NCBI Taxonomy" id="652676"/>
    <lineage>
        <taxon>unclassified sequences</taxon>
        <taxon>metagenomes</taxon>
        <taxon>ecological metagenomes</taxon>
    </lineage>
</organism>
<dbReference type="SMART" id="SM00448">
    <property type="entry name" value="REC"/>
    <property type="match status" value="2"/>
</dbReference>
<gene>
    <name evidence="3" type="ORF">MNBD_GAMMA17-2171</name>
</gene>
<dbReference type="Gene3D" id="3.40.50.2300">
    <property type="match status" value="2"/>
</dbReference>
<dbReference type="InterPro" id="IPR001789">
    <property type="entry name" value="Sig_transdc_resp-reg_receiver"/>
</dbReference>
<dbReference type="PANTHER" id="PTHR44591">
    <property type="entry name" value="STRESS RESPONSE REGULATOR PROTEIN 1"/>
    <property type="match status" value="1"/>
</dbReference>
<evidence type="ECO:0000313" key="3">
    <source>
        <dbReference type="EMBL" id="VAW85826.1"/>
    </source>
</evidence>